<organism evidence="2 3">
    <name type="scientific">Eleusine coracana subsp. coracana</name>
    <dbReference type="NCBI Taxonomy" id="191504"/>
    <lineage>
        <taxon>Eukaryota</taxon>
        <taxon>Viridiplantae</taxon>
        <taxon>Streptophyta</taxon>
        <taxon>Embryophyta</taxon>
        <taxon>Tracheophyta</taxon>
        <taxon>Spermatophyta</taxon>
        <taxon>Magnoliopsida</taxon>
        <taxon>Liliopsida</taxon>
        <taxon>Poales</taxon>
        <taxon>Poaceae</taxon>
        <taxon>PACMAD clade</taxon>
        <taxon>Chloridoideae</taxon>
        <taxon>Cynodonteae</taxon>
        <taxon>Eleusininae</taxon>
        <taxon>Eleusine</taxon>
    </lineage>
</organism>
<comment type="caution">
    <text evidence="2">The sequence shown here is derived from an EMBL/GenBank/DDBJ whole genome shotgun (WGS) entry which is preliminary data.</text>
</comment>
<dbReference type="Proteomes" id="UP001054889">
    <property type="component" value="Unassembled WGS sequence"/>
</dbReference>
<evidence type="ECO:0000313" key="3">
    <source>
        <dbReference type="Proteomes" id="UP001054889"/>
    </source>
</evidence>
<reference evidence="2" key="2">
    <citation type="submission" date="2021-12" db="EMBL/GenBank/DDBJ databases">
        <title>Resequencing data analysis of finger millet.</title>
        <authorList>
            <person name="Hatakeyama M."/>
            <person name="Aluri S."/>
            <person name="Balachadran M.T."/>
            <person name="Sivarajan S.R."/>
            <person name="Poveda L."/>
            <person name="Shimizu-Inatsugi R."/>
            <person name="Schlapbach R."/>
            <person name="Sreeman S.M."/>
            <person name="Shimizu K.K."/>
        </authorList>
    </citation>
    <scope>NUCLEOTIDE SEQUENCE</scope>
</reference>
<name>A0AAV5CDZ0_ELECO</name>
<sequence length="147" mass="16167">MGRRGHTRDDMADEHTLKTTQPRGSSNESVKEERKLTHPAEDEKEVRSSLLDVREEQATLYDPKNRSFCCCRGDCGPPYDVFDYEEECEEEGEFGSWPSAAASSSSPIAPSPIHGNGNLVVAAVTAYPSRGPKPPSLSFPFGRTTTM</sequence>
<dbReference type="AlphaFoldDB" id="A0AAV5CDZ0"/>
<gene>
    <name evidence="2" type="primary">ga13167</name>
    <name evidence="2" type="ORF">PR202_ga13167</name>
</gene>
<reference evidence="2" key="1">
    <citation type="journal article" date="2018" name="DNA Res.">
        <title>Multiple hybrid de novo genome assembly of finger millet, an orphan allotetraploid crop.</title>
        <authorList>
            <person name="Hatakeyama M."/>
            <person name="Aluri S."/>
            <person name="Balachadran M.T."/>
            <person name="Sivarajan S.R."/>
            <person name="Patrignani A."/>
            <person name="Gruter S."/>
            <person name="Poveda L."/>
            <person name="Shimizu-Inatsugi R."/>
            <person name="Baeten J."/>
            <person name="Francoijs K.J."/>
            <person name="Nataraja K.N."/>
            <person name="Reddy Y.A.N."/>
            <person name="Phadnis S."/>
            <person name="Ravikumar R.L."/>
            <person name="Schlapbach R."/>
            <person name="Sreeman S.M."/>
            <person name="Shimizu K.K."/>
        </authorList>
    </citation>
    <scope>NUCLEOTIDE SEQUENCE</scope>
</reference>
<evidence type="ECO:0000256" key="1">
    <source>
        <dbReference type="SAM" id="MobiDB-lite"/>
    </source>
</evidence>
<evidence type="ECO:0000313" key="2">
    <source>
        <dbReference type="EMBL" id="GJM96342.1"/>
    </source>
</evidence>
<dbReference type="EMBL" id="BQKI01000006">
    <property type="protein sequence ID" value="GJM96342.1"/>
    <property type="molecule type" value="Genomic_DNA"/>
</dbReference>
<feature type="region of interest" description="Disordered" evidence="1">
    <location>
        <begin position="1"/>
        <end position="49"/>
    </location>
</feature>
<proteinExistence type="predicted"/>
<feature type="compositionally biased region" description="Basic and acidic residues" evidence="1">
    <location>
        <begin position="7"/>
        <end position="17"/>
    </location>
</feature>
<feature type="compositionally biased region" description="Polar residues" evidence="1">
    <location>
        <begin position="18"/>
        <end position="28"/>
    </location>
</feature>
<protein>
    <submittedName>
        <fullName evidence="2">Uncharacterized protein</fullName>
    </submittedName>
</protein>
<feature type="compositionally biased region" description="Basic and acidic residues" evidence="1">
    <location>
        <begin position="29"/>
        <end position="49"/>
    </location>
</feature>
<accession>A0AAV5CDZ0</accession>
<keyword evidence="3" id="KW-1185">Reference proteome</keyword>